<reference evidence="4" key="3">
    <citation type="journal article" date="2017" name="Nature">
        <title>Genome sequence of the progenitor of the wheat D genome Aegilops tauschii.</title>
        <authorList>
            <person name="Luo M.C."/>
            <person name="Gu Y.Q."/>
            <person name="Puiu D."/>
            <person name="Wang H."/>
            <person name="Twardziok S.O."/>
            <person name="Deal K.R."/>
            <person name="Huo N."/>
            <person name="Zhu T."/>
            <person name="Wang L."/>
            <person name="Wang Y."/>
            <person name="McGuire P.E."/>
            <person name="Liu S."/>
            <person name="Long H."/>
            <person name="Ramasamy R.K."/>
            <person name="Rodriguez J.C."/>
            <person name="Van S.L."/>
            <person name="Yuan L."/>
            <person name="Wang Z."/>
            <person name="Xia Z."/>
            <person name="Xiao L."/>
            <person name="Anderson O.D."/>
            <person name="Ouyang S."/>
            <person name="Liang Y."/>
            <person name="Zimin A.V."/>
            <person name="Pertea G."/>
            <person name="Qi P."/>
            <person name="Bennetzen J.L."/>
            <person name="Dai X."/>
            <person name="Dawson M.W."/>
            <person name="Muller H.G."/>
            <person name="Kugler K."/>
            <person name="Rivarola-Duarte L."/>
            <person name="Spannagl M."/>
            <person name="Mayer K.F.X."/>
            <person name="Lu F.H."/>
            <person name="Bevan M.W."/>
            <person name="Leroy P."/>
            <person name="Li P."/>
            <person name="You F.M."/>
            <person name="Sun Q."/>
            <person name="Liu Z."/>
            <person name="Lyons E."/>
            <person name="Wicker T."/>
            <person name="Salzberg S.L."/>
            <person name="Devos K.M."/>
            <person name="Dvorak J."/>
        </authorList>
    </citation>
    <scope>NUCLEOTIDE SEQUENCE [LARGE SCALE GENOMIC DNA]</scope>
    <source>
        <strain evidence="4">cv. AL8/78</strain>
    </source>
</reference>
<evidence type="ECO:0000313" key="5">
    <source>
        <dbReference type="Proteomes" id="UP000015105"/>
    </source>
</evidence>
<proteinExistence type="predicted"/>
<protein>
    <recommendedName>
        <fullName evidence="3">PGG domain-containing protein</fullName>
    </recommendedName>
</protein>
<dbReference type="InterPro" id="IPR026961">
    <property type="entry name" value="PGG_dom"/>
</dbReference>
<dbReference type="AlphaFoldDB" id="A0A453PXC1"/>
<dbReference type="EnsemblPlants" id="AET6Gv20896200.3">
    <property type="protein sequence ID" value="AET6Gv20896200.3"/>
    <property type="gene ID" value="AET6Gv20896200"/>
</dbReference>
<name>A0A453PXC1_AEGTS</name>
<reference evidence="4" key="4">
    <citation type="submission" date="2019-03" db="UniProtKB">
        <authorList>
            <consortium name="EnsemblPlants"/>
        </authorList>
    </citation>
    <scope>IDENTIFICATION</scope>
</reference>
<dbReference type="Proteomes" id="UP000015105">
    <property type="component" value="Chromosome 6D"/>
</dbReference>
<evidence type="ECO:0000256" key="1">
    <source>
        <dbReference type="SAM" id="MobiDB-lite"/>
    </source>
</evidence>
<dbReference type="Pfam" id="PF13962">
    <property type="entry name" value="PGG"/>
    <property type="match status" value="1"/>
</dbReference>
<keyword evidence="2" id="KW-0732">Signal</keyword>
<evidence type="ECO:0000256" key="2">
    <source>
        <dbReference type="SAM" id="SignalP"/>
    </source>
</evidence>
<reference evidence="4" key="5">
    <citation type="journal article" date="2021" name="G3 (Bethesda)">
        <title>Aegilops tauschii genome assembly Aet v5.0 features greater sequence contiguity and improved annotation.</title>
        <authorList>
            <person name="Wang L."/>
            <person name="Zhu T."/>
            <person name="Rodriguez J.C."/>
            <person name="Deal K.R."/>
            <person name="Dubcovsky J."/>
            <person name="McGuire P.E."/>
            <person name="Lux T."/>
            <person name="Spannagl M."/>
            <person name="Mayer K.F.X."/>
            <person name="Baldrich P."/>
            <person name="Meyers B.C."/>
            <person name="Huo N."/>
            <person name="Gu Y.Q."/>
            <person name="Zhou H."/>
            <person name="Devos K.M."/>
            <person name="Bennetzen J.L."/>
            <person name="Unver T."/>
            <person name="Budak H."/>
            <person name="Gulick P.J."/>
            <person name="Galiba G."/>
            <person name="Kalapos B."/>
            <person name="Nelson D.R."/>
            <person name="Li P."/>
            <person name="You F.M."/>
            <person name="Luo M.C."/>
            <person name="Dvorak J."/>
        </authorList>
    </citation>
    <scope>NUCLEOTIDE SEQUENCE [LARGE SCALE GENOMIC DNA]</scope>
    <source>
        <strain evidence="4">cv. AL8/78</strain>
    </source>
</reference>
<reference evidence="5" key="1">
    <citation type="journal article" date="2014" name="Science">
        <title>Ancient hybridizations among the ancestral genomes of bread wheat.</title>
        <authorList>
            <consortium name="International Wheat Genome Sequencing Consortium,"/>
            <person name="Marcussen T."/>
            <person name="Sandve S.R."/>
            <person name="Heier L."/>
            <person name="Spannagl M."/>
            <person name="Pfeifer M."/>
            <person name="Jakobsen K.S."/>
            <person name="Wulff B.B."/>
            <person name="Steuernagel B."/>
            <person name="Mayer K.F."/>
            <person name="Olsen O.A."/>
        </authorList>
    </citation>
    <scope>NUCLEOTIDE SEQUENCE [LARGE SCALE GENOMIC DNA]</scope>
    <source>
        <strain evidence="5">cv. AL8/78</strain>
    </source>
</reference>
<dbReference type="Gramene" id="AET6Gv20896200.3">
    <property type="protein sequence ID" value="AET6Gv20896200.3"/>
    <property type="gene ID" value="AET6Gv20896200"/>
</dbReference>
<evidence type="ECO:0000259" key="3">
    <source>
        <dbReference type="Pfam" id="PF13962"/>
    </source>
</evidence>
<keyword evidence="5" id="KW-1185">Reference proteome</keyword>
<feature type="domain" description="PGG" evidence="3">
    <location>
        <begin position="3"/>
        <end position="48"/>
    </location>
</feature>
<feature type="chain" id="PRO_5019081770" description="PGG domain-containing protein" evidence="2">
    <location>
        <begin position="24"/>
        <end position="118"/>
    </location>
</feature>
<feature type="signal peptide" evidence="2">
    <location>
        <begin position="1"/>
        <end position="23"/>
    </location>
</feature>
<reference evidence="5" key="2">
    <citation type="journal article" date="2017" name="Nat. Plants">
        <title>The Aegilops tauschii genome reveals multiple impacts of transposons.</title>
        <authorList>
            <person name="Zhao G."/>
            <person name="Zou C."/>
            <person name="Li K."/>
            <person name="Wang K."/>
            <person name="Li T."/>
            <person name="Gao L."/>
            <person name="Zhang X."/>
            <person name="Wang H."/>
            <person name="Yang Z."/>
            <person name="Liu X."/>
            <person name="Jiang W."/>
            <person name="Mao L."/>
            <person name="Kong X."/>
            <person name="Jiao Y."/>
            <person name="Jia J."/>
        </authorList>
    </citation>
    <scope>NUCLEOTIDE SEQUENCE [LARGE SCALE GENOMIC DNA]</scope>
    <source>
        <strain evidence="5">cv. AL8/78</strain>
    </source>
</reference>
<evidence type="ECO:0000313" key="4">
    <source>
        <dbReference type="EnsemblPlants" id="AET6Gv20896200.3"/>
    </source>
</evidence>
<sequence>HARRKYLMLLGILVASVAYQAGLEPPSGAWQSSGNGYEAGDPVMHNNMRPRREGRRMEGMVAEGDEPDDQTGSVCSPGGLCSRLQQGVEDVCDCGRAHHCRAELLCNPYDTIMYRLSR</sequence>
<organism evidence="4 5">
    <name type="scientific">Aegilops tauschii subsp. strangulata</name>
    <name type="common">Goatgrass</name>
    <dbReference type="NCBI Taxonomy" id="200361"/>
    <lineage>
        <taxon>Eukaryota</taxon>
        <taxon>Viridiplantae</taxon>
        <taxon>Streptophyta</taxon>
        <taxon>Embryophyta</taxon>
        <taxon>Tracheophyta</taxon>
        <taxon>Spermatophyta</taxon>
        <taxon>Magnoliopsida</taxon>
        <taxon>Liliopsida</taxon>
        <taxon>Poales</taxon>
        <taxon>Poaceae</taxon>
        <taxon>BOP clade</taxon>
        <taxon>Pooideae</taxon>
        <taxon>Triticodae</taxon>
        <taxon>Triticeae</taxon>
        <taxon>Triticinae</taxon>
        <taxon>Aegilops</taxon>
    </lineage>
</organism>
<feature type="region of interest" description="Disordered" evidence="1">
    <location>
        <begin position="25"/>
        <end position="49"/>
    </location>
</feature>
<accession>A0A453PXC1</accession>